<sequence length="120" mass="12426">MYVPAPTVRRCARGWDEEFVWGENVTPAQVDIIVSFGDDQMRARAAAAPNISQSQLLALIQVGGEGKALAIASGTALEDPAGFVLRPSTVAGPCAEPCGKTRTRRPAGPASSSLAPLPPA</sequence>
<name>A0ABX5AH04_RATRA</name>
<dbReference type="RefSeq" id="WP_104256773.1">
    <property type="nucleotide sequence ID" value="NZ_PSUD01000002.1"/>
</dbReference>
<protein>
    <submittedName>
        <fullName evidence="2">Uncharacterized protein</fullName>
    </submittedName>
</protein>
<organism evidence="2 3">
    <name type="scientific">Rathayibacter rathayi</name>
    <name type="common">Corynebacterium rathayi</name>
    <dbReference type="NCBI Taxonomy" id="33887"/>
    <lineage>
        <taxon>Bacteria</taxon>
        <taxon>Bacillati</taxon>
        <taxon>Actinomycetota</taxon>
        <taxon>Actinomycetes</taxon>
        <taxon>Micrococcales</taxon>
        <taxon>Microbacteriaceae</taxon>
        <taxon>Rathayibacter</taxon>
    </lineage>
</organism>
<reference evidence="2 3" key="1">
    <citation type="submission" date="2018-02" db="EMBL/GenBank/DDBJ databases">
        <title>Bacteriophage NCPPB3778 and a type I-E CRISPR drive the evolution of the US Biological Select Agent, Rathayibacter toxicus.</title>
        <authorList>
            <person name="Davis E.W.II."/>
            <person name="Tabima J.F."/>
            <person name="Weisberg A.J."/>
            <person name="Lopes L.D."/>
            <person name="Wiseman M.S."/>
            <person name="Wiseman M.S."/>
            <person name="Pupko T."/>
            <person name="Belcher M.S."/>
            <person name="Sechler A.J."/>
            <person name="Tancos M.A."/>
            <person name="Schroeder B.K."/>
            <person name="Murray T.D."/>
            <person name="Luster D.G."/>
            <person name="Schneider W.L."/>
            <person name="Rogers E."/>
            <person name="Andreote F.D."/>
            <person name="Grunwald N.J."/>
            <person name="Putnam M.L."/>
            <person name="Chang J.H."/>
        </authorList>
    </citation>
    <scope>NUCLEOTIDE SEQUENCE [LARGE SCALE GENOMIC DNA]</scope>
    <source>
        <strain evidence="2 3">AY1D6</strain>
    </source>
</reference>
<keyword evidence="3" id="KW-1185">Reference proteome</keyword>
<dbReference type="EMBL" id="PSVT01000003">
    <property type="protein sequence ID" value="PPH79278.1"/>
    <property type="molecule type" value="Genomic_DNA"/>
</dbReference>
<feature type="compositionally biased region" description="Low complexity" evidence="1">
    <location>
        <begin position="106"/>
        <end position="120"/>
    </location>
</feature>
<evidence type="ECO:0000313" key="3">
    <source>
        <dbReference type="Proteomes" id="UP000239698"/>
    </source>
</evidence>
<gene>
    <name evidence="2" type="ORF">C5C40_02790</name>
</gene>
<proteinExistence type="predicted"/>
<evidence type="ECO:0000313" key="2">
    <source>
        <dbReference type="EMBL" id="PPH79278.1"/>
    </source>
</evidence>
<accession>A0ABX5AH04</accession>
<feature type="region of interest" description="Disordered" evidence="1">
    <location>
        <begin position="95"/>
        <end position="120"/>
    </location>
</feature>
<comment type="caution">
    <text evidence="2">The sequence shown here is derived from an EMBL/GenBank/DDBJ whole genome shotgun (WGS) entry which is preliminary data.</text>
</comment>
<evidence type="ECO:0000256" key="1">
    <source>
        <dbReference type="SAM" id="MobiDB-lite"/>
    </source>
</evidence>
<dbReference type="Proteomes" id="UP000239698">
    <property type="component" value="Unassembled WGS sequence"/>
</dbReference>